<protein>
    <submittedName>
        <fullName evidence="2">Uncharacterized protein</fullName>
    </submittedName>
</protein>
<evidence type="ECO:0000256" key="1">
    <source>
        <dbReference type="SAM" id="MobiDB-lite"/>
    </source>
</evidence>
<dbReference type="OrthoDB" id="661148at2759"/>
<gene>
    <name evidence="2" type="ORF">EJ02DRAFT_471325</name>
</gene>
<dbReference type="AlphaFoldDB" id="A0A6A5S5R9"/>
<dbReference type="Proteomes" id="UP000800038">
    <property type="component" value="Unassembled WGS sequence"/>
</dbReference>
<name>A0A6A5S5R9_9PLEO</name>
<feature type="region of interest" description="Disordered" evidence="1">
    <location>
        <begin position="1"/>
        <end position="45"/>
    </location>
</feature>
<evidence type="ECO:0000313" key="2">
    <source>
        <dbReference type="EMBL" id="KAF1935263.1"/>
    </source>
</evidence>
<reference evidence="2" key="1">
    <citation type="journal article" date="2020" name="Stud. Mycol.">
        <title>101 Dothideomycetes genomes: a test case for predicting lifestyles and emergence of pathogens.</title>
        <authorList>
            <person name="Haridas S."/>
            <person name="Albert R."/>
            <person name="Binder M."/>
            <person name="Bloem J."/>
            <person name="Labutti K."/>
            <person name="Salamov A."/>
            <person name="Andreopoulos B."/>
            <person name="Baker S."/>
            <person name="Barry K."/>
            <person name="Bills G."/>
            <person name="Bluhm B."/>
            <person name="Cannon C."/>
            <person name="Castanera R."/>
            <person name="Culley D."/>
            <person name="Daum C."/>
            <person name="Ezra D."/>
            <person name="Gonzalez J."/>
            <person name="Henrissat B."/>
            <person name="Kuo A."/>
            <person name="Liang C."/>
            <person name="Lipzen A."/>
            <person name="Lutzoni F."/>
            <person name="Magnuson J."/>
            <person name="Mondo S."/>
            <person name="Nolan M."/>
            <person name="Ohm R."/>
            <person name="Pangilinan J."/>
            <person name="Park H.-J."/>
            <person name="Ramirez L."/>
            <person name="Alfaro M."/>
            <person name="Sun H."/>
            <person name="Tritt A."/>
            <person name="Yoshinaga Y."/>
            <person name="Zwiers L.-H."/>
            <person name="Turgeon B."/>
            <person name="Goodwin S."/>
            <person name="Spatafora J."/>
            <person name="Crous P."/>
            <person name="Grigoriev I."/>
        </authorList>
    </citation>
    <scope>NUCLEOTIDE SEQUENCE</scope>
    <source>
        <strain evidence="2">CBS 161.51</strain>
    </source>
</reference>
<evidence type="ECO:0000313" key="3">
    <source>
        <dbReference type="Proteomes" id="UP000800038"/>
    </source>
</evidence>
<keyword evidence="3" id="KW-1185">Reference proteome</keyword>
<accession>A0A6A5S5R9</accession>
<organism evidence="2 3">
    <name type="scientific">Clathrospora elynae</name>
    <dbReference type="NCBI Taxonomy" id="706981"/>
    <lineage>
        <taxon>Eukaryota</taxon>
        <taxon>Fungi</taxon>
        <taxon>Dikarya</taxon>
        <taxon>Ascomycota</taxon>
        <taxon>Pezizomycotina</taxon>
        <taxon>Dothideomycetes</taxon>
        <taxon>Pleosporomycetidae</taxon>
        <taxon>Pleosporales</taxon>
        <taxon>Diademaceae</taxon>
        <taxon>Clathrospora</taxon>
    </lineage>
</organism>
<dbReference type="EMBL" id="ML976292">
    <property type="protein sequence ID" value="KAF1935263.1"/>
    <property type="molecule type" value="Genomic_DNA"/>
</dbReference>
<proteinExistence type="predicted"/>
<sequence length="548" mass="62073">MSSPNFIPQWQGWQTHRQQSPAQQLDNRYSQAYSQTYSDDGHYAPRAGAYVQPRYASTSPIPVIAELPAPLPPAPETTTSKEQLKQDQLLAHKLSKLDIEEAWRRSSSVVSHHERPVSMMLPNPQPLTPLLHQQRSAQTLRPHSHSVSSFTDQLPMSMAPLGTYQSTPPPFMQQRSAQSLRPHAQSVGSITDPWSPGSFGPPPNQIIPITLPEVLVESHPVSYYDPRSPSDHLSIPVLQDQQPVHPPAIALDPALLPAYLEQHRQAPYPPQWNPPPVLSTWYAYQHPKSSAGTSWLDTPETCSWRAMRSTQFAPDNVHLSSYTFRFKISGGSFRTPKHYWTLICPSEQTYKKRKTSLVYQPTWSYDLKLDPRTGFRKTETLIHEKANDMSHDKARPILTTYIHALNYDSLRFIGPDGCAYMWVSSCKVSSVGGARFDVLRHALFAAVGNVQDPLYGEIVADHCFWDGYIHENVSLPDEALYIRSSTVDPALVVATLQVLKDWEMQTLRYEKRRDVMRFTVSEEEARRGVLGVQSYWRKGDTEKTKAGK</sequence>
<feature type="compositionally biased region" description="Polar residues" evidence="1">
    <location>
        <begin position="1"/>
        <end position="38"/>
    </location>
</feature>